<dbReference type="InterPro" id="IPR039421">
    <property type="entry name" value="Type_1_exporter"/>
</dbReference>
<feature type="transmembrane region" description="Helical" evidence="7">
    <location>
        <begin position="166"/>
        <end position="198"/>
    </location>
</feature>
<dbReference type="SUPFAM" id="SSF90123">
    <property type="entry name" value="ABC transporter transmembrane region"/>
    <property type="match status" value="1"/>
</dbReference>
<reference evidence="10 11" key="1">
    <citation type="submission" date="2024-06" db="EMBL/GenBank/DDBJ databases">
        <authorList>
            <person name="Kaempfer P."/>
            <person name="Viver T."/>
        </authorList>
    </citation>
    <scope>NUCLEOTIDE SEQUENCE [LARGE SCALE GENOMIC DNA]</scope>
    <source>
        <strain evidence="10 11">ST-64</strain>
    </source>
</reference>
<keyword evidence="6 7" id="KW-0472">Membrane</keyword>
<keyword evidence="2 7" id="KW-0812">Transmembrane</keyword>
<keyword evidence="4 10" id="KW-0067">ATP-binding</keyword>
<dbReference type="InterPro" id="IPR011527">
    <property type="entry name" value="ABC1_TM_dom"/>
</dbReference>
<evidence type="ECO:0000313" key="10">
    <source>
        <dbReference type="EMBL" id="MFL9840589.1"/>
    </source>
</evidence>
<protein>
    <submittedName>
        <fullName evidence="10">ABC transporter ATP-binding protein</fullName>
    </submittedName>
</protein>
<evidence type="ECO:0000256" key="6">
    <source>
        <dbReference type="ARBA" id="ARBA00023136"/>
    </source>
</evidence>
<evidence type="ECO:0000256" key="7">
    <source>
        <dbReference type="SAM" id="Phobius"/>
    </source>
</evidence>
<evidence type="ECO:0000256" key="4">
    <source>
        <dbReference type="ARBA" id="ARBA00022840"/>
    </source>
</evidence>
<evidence type="ECO:0000259" key="9">
    <source>
        <dbReference type="PROSITE" id="PS50929"/>
    </source>
</evidence>
<dbReference type="Gene3D" id="3.40.50.300">
    <property type="entry name" value="P-loop containing nucleotide triphosphate hydrolases"/>
    <property type="match status" value="1"/>
</dbReference>
<gene>
    <name evidence="10" type="ORF">ABS767_06405</name>
</gene>
<dbReference type="InterPro" id="IPR003439">
    <property type="entry name" value="ABC_transporter-like_ATP-bd"/>
</dbReference>
<keyword evidence="3" id="KW-0547">Nucleotide-binding</keyword>
<dbReference type="EMBL" id="JBELQC010000001">
    <property type="protein sequence ID" value="MFL9840589.1"/>
    <property type="molecule type" value="Genomic_DNA"/>
</dbReference>
<dbReference type="PROSITE" id="PS50893">
    <property type="entry name" value="ABC_TRANSPORTER_2"/>
    <property type="match status" value="1"/>
</dbReference>
<evidence type="ECO:0000256" key="3">
    <source>
        <dbReference type="ARBA" id="ARBA00022741"/>
    </source>
</evidence>
<dbReference type="PROSITE" id="PS00211">
    <property type="entry name" value="ABC_TRANSPORTER_1"/>
    <property type="match status" value="1"/>
</dbReference>
<comment type="caution">
    <text evidence="10">The sequence shown here is derived from an EMBL/GenBank/DDBJ whole genome shotgun (WGS) entry which is preliminary data.</text>
</comment>
<organism evidence="10 11">
    <name type="scientific">Sphingomonas plantiphila</name>
    <dbReference type="NCBI Taxonomy" id="3163295"/>
    <lineage>
        <taxon>Bacteria</taxon>
        <taxon>Pseudomonadati</taxon>
        <taxon>Pseudomonadota</taxon>
        <taxon>Alphaproteobacteria</taxon>
        <taxon>Sphingomonadales</taxon>
        <taxon>Sphingomonadaceae</taxon>
        <taxon>Sphingomonas</taxon>
    </lineage>
</organism>
<evidence type="ECO:0000256" key="1">
    <source>
        <dbReference type="ARBA" id="ARBA00004651"/>
    </source>
</evidence>
<evidence type="ECO:0000256" key="5">
    <source>
        <dbReference type="ARBA" id="ARBA00022989"/>
    </source>
</evidence>
<feature type="transmembrane region" description="Helical" evidence="7">
    <location>
        <begin position="79"/>
        <end position="98"/>
    </location>
</feature>
<feature type="transmembrane region" description="Helical" evidence="7">
    <location>
        <begin position="271"/>
        <end position="304"/>
    </location>
</feature>
<dbReference type="InterPro" id="IPR017871">
    <property type="entry name" value="ABC_transporter-like_CS"/>
</dbReference>
<dbReference type="Proteomes" id="UP001629244">
    <property type="component" value="Unassembled WGS sequence"/>
</dbReference>
<dbReference type="SUPFAM" id="SSF52540">
    <property type="entry name" value="P-loop containing nucleoside triphosphate hydrolases"/>
    <property type="match status" value="1"/>
</dbReference>
<dbReference type="PANTHER" id="PTHR24221:SF654">
    <property type="entry name" value="ATP-BINDING CASSETTE SUB-FAMILY B MEMBER 6"/>
    <property type="match status" value="1"/>
</dbReference>
<proteinExistence type="predicted"/>
<dbReference type="RefSeq" id="WP_408077524.1">
    <property type="nucleotide sequence ID" value="NZ_JBELQC010000001.1"/>
</dbReference>
<evidence type="ECO:0000256" key="2">
    <source>
        <dbReference type="ARBA" id="ARBA00022692"/>
    </source>
</evidence>
<dbReference type="InterPro" id="IPR003593">
    <property type="entry name" value="AAA+_ATPase"/>
</dbReference>
<name>A0ABW8YKR9_9SPHN</name>
<feature type="transmembrane region" description="Helical" evidence="7">
    <location>
        <begin position="32"/>
        <end position="59"/>
    </location>
</feature>
<dbReference type="GO" id="GO:0005524">
    <property type="term" value="F:ATP binding"/>
    <property type="evidence" value="ECO:0007669"/>
    <property type="project" value="UniProtKB-KW"/>
</dbReference>
<evidence type="ECO:0000313" key="11">
    <source>
        <dbReference type="Proteomes" id="UP001629244"/>
    </source>
</evidence>
<dbReference type="SMART" id="SM00382">
    <property type="entry name" value="AAA"/>
    <property type="match status" value="1"/>
</dbReference>
<evidence type="ECO:0000259" key="8">
    <source>
        <dbReference type="PROSITE" id="PS50893"/>
    </source>
</evidence>
<dbReference type="PANTHER" id="PTHR24221">
    <property type="entry name" value="ATP-BINDING CASSETTE SUB-FAMILY B"/>
    <property type="match status" value="1"/>
</dbReference>
<feature type="transmembrane region" description="Helical" evidence="7">
    <location>
        <begin position="141"/>
        <end position="160"/>
    </location>
</feature>
<feature type="domain" description="ABC transporter" evidence="8">
    <location>
        <begin position="355"/>
        <end position="573"/>
    </location>
</feature>
<accession>A0ABW8YKR9</accession>
<comment type="subcellular location">
    <subcellularLocation>
        <location evidence="1">Cell membrane</location>
        <topology evidence="1">Multi-pass membrane protein</topology>
    </subcellularLocation>
</comment>
<dbReference type="PROSITE" id="PS50929">
    <property type="entry name" value="ABC_TM1F"/>
    <property type="match status" value="1"/>
</dbReference>
<keyword evidence="11" id="KW-1185">Reference proteome</keyword>
<keyword evidence="5 7" id="KW-1133">Transmembrane helix</keyword>
<dbReference type="Pfam" id="PF00005">
    <property type="entry name" value="ABC_tran"/>
    <property type="match status" value="1"/>
</dbReference>
<dbReference type="Gene3D" id="1.20.1560.10">
    <property type="entry name" value="ABC transporter type 1, transmembrane domain"/>
    <property type="match status" value="1"/>
</dbReference>
<dbReference type="InterPro" id="IPR027417">
    <property type="entry name" value="P-loop_NTPase"/>
</dbReference>
<dbReference type="InterPro" id="IPR036640">
    <property type="entry name" value="ABC1_TM_sf"/>
</dbReference>
<sequence>MTDPGSRTRGLSRADARAFIQAFAAHAGRKGIAAMALVAAGAVLEGLGLVLLVPIIGLVLAPTQAGGWVATLIGGDAKAHLTLLLAGFLGVMIVRALMLRWRDIALFELQNRFTLGLRSNLVSALAEARWERLARLEHARVTSLLMADIGRISSASHFLVQSSVSLAMLAIQLVIALTLAPLFALAALAALVLAGVLMRRAGPNSALRGARMVEANRALMGSASGFLGGLKASAAQGASQRFAGEFDVAQRGVATEQRRFMRSQTNTRTMLSIATALAAAGVVAGGVFAGLTAPVLIALIVIFARMAPLGIQLQQGAQQLVYNGASYAALRAAEDELRHDVPMLTNAEALPPGAIEVASVSYHHGTGGGGVADASLRIEPGEIIGIAGPSGGGKTTLIDLVSGLLTPQSGAITVGGVPLSRSGWGSAVGYVPQDGFLFHDSVRRNLCWGDPGCDDAAIHRALAVADATALVARMPHGLDTIVGERGALLSGGERQRLSIARAVLGERRLLILDEATAALDPDSEARILNRLAALSPRPTILIVAHRAETLGRCPRVIQVADGRVREKPRAVPVR</sequence>
<feature type="domain" description="ABC transmembrane type-1" evidence="9">
    <location>
        <begin position="32"/>
        <end position="307"/>
    </location>
</feature>